<evidence type="ECO:0008006" key="3">
    <source>
        <dbReference type="Google" id="ProtNLM"/>
    </source>
</evidence>
<gene>
    <name evidence="1" type="ORF">G5C51_30095</name>
</gene>
<protein>
    <recommendedName>
        <fullName evidence="3">Formate hydrogenlyase regulatory protein HycA</fullName>
    </recommendedName>
</protein>
<name>A0A6G4U7C9_9ACTN</name>
<dbReference type="EMBL" id="JAAKZV010000184">
    <property type="protein sequence ID" value="NGN68139.1"/>
    <property type="molecule type" value="Genomic_DNA"/>
</dbReference>
<keyword evidence="2" id="KW-1185">Reference proteome</keyword>
<dbReference type="RefSeq" id="WP_165241805.1">
    <property type="nucleotide sequence ID" value="NZ_JAAKZV010000184.1"/>
</dbReference>
<evidence type="ECO:0000313" key="1">
    <source>
        <dbReference type="EMBL" id="NGN68139.1"/>
    </source>
</evidence>
<sequence>MPIPEVIPIRYEPGYRTENIGRYADGQFFASITAGYPPDYTMGPDWHEHRRWYVVLHRFKPDGAHLDSDIWTPGPGVPADGALDQRLEDLLDTLPGLEFGDIAIQPFEVTVDGIRFGLVTEKHAESDDGEPDWAELYPDGLGFHEPWDGLYDT</sequence>
<organism evidence="1 2">
    <name type="scientific">Streptomyces coryli</name>
    <dbReference type="NCBI Taxonomy" id="1128680"/>
    <lineage>
        <taxon>Bacteria</taxon>
        <taxon>Bacillati</taxon>
        <taxon>Actinomycetota</taxon>
        <taxon>Actinomycetes</taxon>
        <taxon>Kitasatosporales</taxon>
        <taxon>Streptomycetaceae</taxon>
        <taxon>Streptomyces</taxon>
    </lineage>
</organism>
<dbReference type="Proteomes" id="UP000481583">
    <property type="component" value="Unassembled WGS sequence"/>
</dbReference>
<comment type="caution">
    <text evidence="1">The sequence shown here is derived from an EMBL/GenBank/DDBJ whole genome shotgun (WGS) entry which is preliminary data.</text>
</comment>
<evidence type="ECO:0000313" key="2">
    <source>
        <dbReference type="Proteomes" id="UP000481583"/>
    </source>
</evidence>
<accession>A0A6G4U7C9</accession>
<reference evidence="1 2" key="1">
    <citation type="submission" date="2020-02" db="EMBL/GenBank/DDBJ databases">
        <title>Whole-genome analyses of novel actinobacteria.</title>
        <authorList>
            <person name="Sahin N."/>
        </authorList>
    </citation>
    <scope>NUCLEOTIDE SEQUENCE [LARGE SCALE GENOMIC DNA]</scope>
    <source>
        <strain evidence="1 2">A7024</strain>
    </source>
</reference>
<dbReference type="AlphaFoldDB" id="A0A6G4U7C9"/>
<proteinExistence type="predicted"/>